<dbReference type="Proteomes" id="UP000001933">
    <property type="component" value="Chromosome"/>
</dbReference>
<gene>
    <name evidence="1" type="ORF">SYN_00738</name>
</gene>
<dbReference type="InterPro" id="IPR036291">
    <property type="entry name" value="NAD(P)-bd_dom_sf"/>
</dbReference>
<evidence type="ECO:0000313" key="2">
    <source>
        <dbReference type="Proteomes" id="UP000001933"/>
    </source>
</evidence>
<dbReference type="InParanoid" id="Q2LVC5"/>
<keyword evidence="2" id="KW-1185">Reference proteome</keyword>
<dbReference type="eggNOG" id="COG1090">
    <property type="taxonomic scope" value="Bacteria"/>
</dbReference>
<reference evidence="1 2" key="1">
    <citation type="journal article" date="2007" name="Proc. Natl. Acad. Sci. U.S.A.">
        <title>The genome of Syntrophus aciditrophicus: life at the thermodynamic limit of microbial growth.</title>
        <authorList>
            <person name="McInerney M.J."/>
            <person name="Rohlin L."/>
            <person name="Mouttaki H."/>
            <person name="Kim U."/>
            <person name="Krupp R.S."/>
            <person name="Rios-Hernandez L."/>
            <person name="Sieber J."/>
            <person name="Struchtemeyer C.G."/>
            <person name="Bhattacharyya A."/>
            <person name="Campbell J.W."/>
            <person name="Gunsalus R.P."/>
        </authorList>
    </citation>
    <scope>NUCLEOTIDE SEQUENCE [LARGE SCALE GENOMIC DNA]</scope>
    <source>
        <strain evidence="1 2">SB</strain>
    </source>
</reference>
<dbReference type="RefSeq" id="WP_011418058.1">
    <property type="nucleotide sequence ID" value="NC_007759.1"/>
</dbReference>
<dbReference type="SUPFAM" id="SSF51735">
    <property type="entry name" value="NAD(P)-binding Rossmann-fold domains"/>
    <property type="match status" value="1"/>
</dbReference>
<evidence type="ECO:0000313" key="1">
    <source>
        <dbReference type="EMBL" id="ABC78038.1"/>
    </source>
</evidence>
<proteinExistence type="predicted"/>
<dbReference type="STRING" id="56780.SYN_00738"/>
<dbReference type="PANTHER" id="PTHR11092:SF0">
    <property type="entry name" value="EPIMERASE FAMILY PROTEIN SDR39U1"/>
    <property type="match status" value="1"/>
</dbReference>
<dbReference type="Gene3D" id="3.40.50.720">
    <property type="entry name" value="NAD(P)-binding Rossmann-like Domain"/>
    <property type="match status" value="1"/>
</dbReference>
<name>Q2LVC5_SYNAS</name>
<organism evidence="1 2">
    <name type="scientific">Syntrophus aciditrophicus (strain SB)</name>
    <dbReference type="NCBI Taxonomy" id="56780"/>
    <lineage>
        <taxon>Bacteria</taxon>
        <taxon>Pseudomonadati</taxon>
        <taxon>Thermodesulfobacteriota</taxon>
        <taxon>Syntrophia</taxon>
        <taxon>Syntrophales</taxon>
        <taxon>Syntrophaceae</taxon>
        <taxon>Syntrophus</taxon>
    </lineage>
</organism>
<sequence length="112" mass="12479">MIRCTMAPYLEAQGHTVIRLVRDKSKSGAFWDPRHGVIELPPDADIGAVINLSGENFADGRWPADKKERIRPSRIEGTLLSARTVAELNPRPKAFLSSSGIPLDSQHRPFIY</sequence>
<dbReference type="HOGENOM" id="CLU_2144592_0_0_7"/>
<dbReference type="KEGG" id="sat:SYN_00738"/>
<dbReference type="AlphaFoldDB" id="Q2LVC5"/>
<dbReference type="EMBL" id="CP000252">
    <property type="protein sequence ID" value="ABC78038.1"/>
    <property type="molecule type" value="Genomic_DNA"/>
</dbReference>
<accession>Q2LVC5</accession>
<dbReference type="PANTHER" id="PTHR11092">
    <property type="entry name" value="SUGAR NUCLEOTIDE EPIMERASE RELATED"/>
    <property type="match status" value="1"/>
</dbReference>
<protein>
    <submittedName>
        <fullName evidence="1">Cell division inhibitor</fullName>
    </submittedName>
</protein>
<dbReference type="OrthoDB" id="5292533at2"/>